<gene>
    <name evidence="1" type="ORF">INT48_008347</name>
</gene>
<comment type="caution">
    <text evidence="1">The sequence shown here is derived from an EMBL/GenBank/DDBJ whole genome shotgun (WGS) entry which is preliminary data.</text>
</comment>
<sequence length="189" mass="21886">MPKQFLQVDGTKICYKVEGKGPNIFLVPRANGSEDLFIQLRSILIKYFTVAIYYRCGYCNSELSGPQDYTKKLKNNVEGIYTLSTSITIENLIIFAISSSDAVLMRYLIKYPDSILKIFLHEPLMNINALPEKERLQKIYNSGYRLYREKGKRVAIEKLFKRYFCEGGHIELEKVEAQKDKLVLLHSVE</sequence>
<dbReference type="InterPro" id="IPR029058">
    <property type="entry name" value="AB_hydrolase_fold"/>
</dbReference>
<proteinExistence type="predicted"/>
<name>A0A8H7SU50_9FUNG</name>
<dbReference type="Proteomes" id="UP000613177">
    <property type="component" value="Unassembled WGS sequence"/>
</dbReference>
<protein>
    <submittedName>
        <fullName evidence="1">Uncharacterized protein</fullName>
    </submittedName>
</protein>
<accession>A0A8H7SU50</accession>
<reference evidence="1" key="1">
    <citation type="submission" date="2021-01" db="EMBL/GenBank/DDBJ databases">
        <title>Metabolic potential, ecology and presence of endohyphal bacteria is reflected in genomic diversity of Mucoromycotina.</title>
        <authorList>
            <person name="Muszewska A."/>
            <person name="Okrasinska A."/>
            <person name="Steczkiewicz K."/>
            <person name="Drgas O."/>
            <person name="Orlowska M."/>
            <person name="Perlinska-Lenart U."/>
            <person name="Aleksandrzak-Piekarczyk T."/>
            <person name="Szatraj K."/>
            <person name="Zielenkiewicz U."/>
            <person name="Pilsyk S."/>
            <person name="Malc E."/>
            <person name="Mieczkowski P."/>
            <person name="Kruszewska J.S."/>
            <person name="Biernat P."/>
            <person name="Pawlowska J."/>
        </authorList>
    </citation>
    <scope>NUCLEOTIDE SEQUENCE</scope>
    <source>
        <strain evidence="1">WA0000018081</strain>
    </source>
</reference>
<evidence type="ECO:0000313" key="1">
    <source>
        <dbReference type="EMBL" id="KAG2236365.1"/>
    </source>
</evidence>
<keyword evidence="2" id="KW-1185">Reference proteome</keyword>
<dbReference type="AlphaFoldDB" id="A0A8H7SU50"/>
<evidence type="ECO:0000313" key="2">
    <source>
        <dbReference type="Proteomes" id="UP000613177"/>
    </source>
</evidence>
<dbReference type="SUPFAM" id="SSF53474">
    <property type="entry name" value="alpha/beta-Hydrolases"/>
    <property type="match status" value="1"/>
</dbReference>
<dbReference type="EMBL" id="JAEPRE010000018">
    <property type="protein sequence ID" value="KAG2236365.1"/>
    <property type="molecule type" value="Genomic_DNA"/>
</dbReference>
<dbReference type="Gene3D" id="3.40.50.1820">
    <property type="entry name" value="alpha/beta hydrolase"/>
    <property type="match status" value="1"/>
</dbReference>
<organism evidence="1 2">
    <name type="scientific">Thamnidium elegans</name>
    <dbReference type="NCBI Taxonomy" id="101142"/>
    <lineage>
        <taxon>Eukaryota</taxon>
        <taxon>Fungi</taxon>
        <taxon>Fungi incertae sedis</taxon>
        <taxon>Mucoromycota</taxon>
        <taxon>Mucoromycotina</taxon>
        <taxon>Mucoromycetes</taxon>
        <taxon>Mucorales</taxon>
        <taxon>Mucorineae</taxon>
        <taxon>Mucoraceae</taxon>
        <taxon>Thamnidium</taxon>
    </lineage>
</organism>